<evidence type="ECO:0000256" key="3">
    <source>
        <dbReference type="ARBA" id="ARBA00022840"/>
    </source>
</evidence>
<evidence type="ECO:0000256" key="4">
    <source>
        <dbReference type="HAMAP-Rule" id="MF_01609"/>
    </source>
</evidence>
<name>A0A085GFW1_9ENTR</name>
<reference evidence="5 6" key="1">
    <citation type="submission" date="2014-05" db="EMBL/GenBank/DDBJ databases">
        <title>ATOL: Assembling a taxonomically balanced genome-scale reconstruction of the evolutionary history of the Enterobacteriaceae.</title>
        <authorList>
            <person name="Plunkett G.III."/>
            <person name="Neeno-Eckwall E.C."/>
            <person name="Glasner J.D."/>
            <person name="Perna N.T."/>
        </authorList>
    </citation>
    <scope>NUCLEOTIDE SEQUENCE [LARGE SCALE GENOMIC DNA]</scope>
    <source>
        <strain evidence="5 6">ATCC 33320</strain>
    </source>
</reference>
<dbReference type="NCBIfam" id="TIGR02050">
    <property type="entry name" value="gshA_cyan_rel"/>
    <property type="match status" value="1"/>
</dbReference>
<evidence type="ECO:0000313" key="5">
    <source>
        <dbReference type="EMBL" id="KFC82606.1"/>
    </source>
</evidence>
<evidence type="ECO:0000256" key="1">
    <source>
        <dbReference type="ARBA" id="ARBA00022598"/>
    </source>
</evidence>
<dbReference type="AlphaFoldDB" id="A0A085GFW1"/>
<dbReference type="HAMAP" id="MF_01609">
    <property type="entry name" value="Glu_cys_ligase_2"/>
    <property type="match status" value="1"/>
</dbReference>
<dbReference type="GO" id="GO:0005524">
    <property type="term" value="F:ATP binding"/>
    <property type="evidence" value="ECO:0007669"/>
    <property type="project" value="UniProtKB-KW"/>
</dbReference>
<dbReference type="Proteomes" id="UP000028653">
    <property type="component" value="Unassembled WGS sequence"/>
</dbReference>
<protein>
    <recommendedName>
        <fullName evidence="4">Putative glutamate--cysteine ligase 2</fullName>
        <ecNumber evidence="4">6.3.2.2</ecNumber>
    </recommendedName>
    <alternativeName>
        <fullName evidence="4">Gamma-glutamylcysteine synthetase 2</fullName>
        <shortName evidence="4">GCS 2</shortName>
        <shortName evidence="4">Gamma-GCS 2</shortName>
    </alternativeName>
</protein>
<dbReference type="STRING" id="1006004.GBAG_0968"/>
<dbReference type="InterPro" id="IPR014746">
    <property type="entry name" value="Gln_synth/guanido_kin_cat_dom"/>
</dbReference>
<dbReference type="eggNOG" id="COG2170">
    <property type="taxonomic scope" value="Bacteria"/>
</dbReference>
<gene>
    <name evidence="5" type="primary">ybdK</name>
    <name evidence="5" type="ORF">GBAG_0968</name>
</gene>
<dbReference type="InterPro" id="IPR050141">
    <property type="entry name" value="GCL_type2/YbdK_subfam"/>
</dbReference>
<keyword evidence="3 4" id="KW-0067">ATP-binding</keyword>
<comment type="catalytic activity">
    <reaction evidence="4">
        <text>L-cysteine + L-glutamate + ATP = gamma-L-glutamyl-L-cysteine + ADP + phosphate + H(+)</text>
        <dbReference type="Rhea" id="RHEA:13285"/>
        <dbReference type="ChEBI" id="CHEBI:15378"/>
        <dbReference type="ChEBI" id="CHEBI:29985"/>
        <dbReference type="ChEBI" id="CHEBI:30616"/>
        <dbReference type="ChEBI" id="CHEBI:35235"/>
        <dbReference type="ChEBI" id="CHEBI:43474"/>
        <dbReference type="ChEBI" id="CHEBI:58173"/>
        <dbReference type="ChEBI" id="CHEBI:456216"/>
        <dbReference type="EC" id="6.3.2.2"/>
    </reaction>
</comment>
<dbReference type="NCBIfam" id="NF010040">
    <property type="entry name" value="PRK13516.1"/>
    <property type="match status" value="1"/>
</dbReference>
<dbReference type="GO" id="GO:0042398">
    <property type="term" value="P:modified amino acid biosynthetic process"/>
    <property type="evidence" value="ECO:0007669"/>
    <property type="project" value="InterPro"/>
</dbReference>
<keyword evidence="2 4" id="KW-0547">Nucleotide-binding</keyword>
<evidence type="ECO:0000256" key="2">
    <source>
        <dbReference type="ARBA" id="ARBA00022741"/>
    </source>
</evidence>
<keyword evidence="6" id="KW-1185">Reference proteome</keyword>
<accession>A0A085GFW1</accession>
<organism evidence="5 6">
    <name type="scientific">Buttiauxella agrestis ATCC 33320</name>
    <dbReference type="NCBI Taxonomy" id="1006004"/>
    <lineage>
        <taxon>Bacteria</taxon>
        <taxon>Pseudomonadati</taxon>
        <taxon>Pseudomonadota</taxon>
        <taxon>Gammaproteobacteria</taxon>
        <taxon>Enterobacterales</taxon>
        <taxon>Enterobacteriaceae</taxon>
        <taxon>Buttiauxella</taxon>
    </lineage>
</organism>
<comment type="similarity">
    <text evidence="4">Belongs to the glutamate--cysteine ligase type 2 family. YbdK subfamily.</text>
</comment>
<comment type="caution">
    <text evidence="5">The sequence shown here is derived from an EMBL/GenBank/DDBJ whole genome shotgun (WGS) entry which is preliminary data.</text>
</comment>
<dbReference type="InterPro" id="IPR006336">
    <property type="entry name" value="GCS2"/>
</dbReference>
<dbReference type="Pfam" id="PF04107">
    <property type="entry name" value="GCS2"/>
    <property type="match status" value="1"/>
</dbReference>
<comment type="subunit">
    <text evidence="4">Homodimer.</text>
</comment>
<dbReference type="EC" id="6.3.2.2" evidence="4"/>
<evidence type="ECO:0000313" key="6">
    <source>
        <dbReference type="Proteomes" id="UP000028653"/>
    </source>
</evidence>
<dbReference type="OrthoDB" id="9769628at2"/>
<dbReference type="PANTHER" id="PTHR36510:SF1">
    <property type="entry name" value="GLUTAMATE--CYSTEINE LIGASE 2-RELATED"/>
    <property type="match status" value="1"/>
</dbReference>
<keyword evidence="1 4" id="KW-0436">Ligase</keyword>
<dbReference type="GO" id="GO:0004357">
    <property type="term" value="F:glutamate-cysteine ligase activity"/>
    <property type="evidence" value="ECO:0007669"/>
    <property type="project" value="UniProtKB-EC"/>
</dbReference>
<dbReference type="InterPro" id="IPR011793">
    <property type="entry name" value="YbdK"/>
</dbReference>
<proteinExistence type="inferred from homology"/>
<dbReference type="EMBL" id="JMPI01000022">
    <property type="protein sequence ID" value="KFC82606.1"/>
    <property type="molecule type" value="Genomic_DNA"/>
</dbReference>
<dbReference type="PANTHER" id="PTHR36510">
    <property type="entry name" value="GLUTAMATE--CYSTEINE LIGASE 2-RELATED"/>
    <property type="match status" value="1"/>
</dbReference>
<dbReference type="RefSeq" id="WP_034493868.1">
    <property type="nucleotide sequence ID" value="NZ_JMPI01000022.1"/>
</dbReference>
<comment type="function">
    <text evidence="4">ATP-dependent carboxylate-amine ligase which exhibits weak glutamate--cysteine ligase activity.</text>
</comment>
<dbReference type="SUPFAM" id="SSF55931">
    <property type="entry name" value="Glutamine synthetase/guanido kinase"/>
    <property type="match status" value="1"/>
</dbReference>
<sequence>MPLGDFVHSDPYTLGVELELQIINPPGNDLSQDSSLLISSLKEAVTEGEVKHDITESMLEIATGVCGDITEAYAQLSGLRTQVLQSASQHHVAICGGGTHPFQKWQRQEVCQSERYNQTLELYGYLMKQATVFGQHVHIGCDNEEDAIYLLHGLSRFVPHVIALSASSPYIQGADTTYASSRLNIFSAFPDNGPAPFVSDWNEFKWMYQRLESSSIVQSMKDLHWDIRPSPKFGTVEVRVMDTPLTITRAVNIAGFLQALAHWLLTERPFVPRSEDYLLYRFNRFQACRFGFEGVLTDVRSGEQRTMAEDILPLLDTLAPYATQLKGFSALESIERYVRNNESDTRRIRQFIADGGLLTELMREHSEIWANE</sequence>
<dbReference type="Gene3D" id="3.30.590.20">
    <property type="match status" value="1"/>
</dbReference>